<dbReference type="CDD" id="cd09992">
    <property type="entry name" value="HDAC_classII"/>
    <property type="match status" value="1"/>
</dbReference>
<dbReference type="PRINTS" id="PR01270">
    <property type="entry name" value="HDASUPER"/>
</dbReference>
<dbReference type="PANTHER" id="PTHR10625">
    <property type="entry name" value="HISTONE DEACETYLASE HDAC1-RELATED"/>
    <property type="match status" value="1"/>
</dbReference>
<dbReference type="InterPro" id="IPR000286">
    <property type="entry name" value="HDACs"/>
</dbReference>
<keyword evidence="5" id="KW-1185">Reference proteome</keyword>
<name>A0ABX1VCP6_9PLAN</name>
<proteinExistence type="inferred from homology"/>
<accession>A0ABX1VCP6</accession>
<keyword evidence="4" id="KW-0378">Hydrolase</keyword>
<evidence type="ECO:0000313" key="4">
    <source>
        <dbReference type="EMBL" id="NNJ25888.1"/>
    </source>
</evidence>
<dbReference type="InterPro" id="IPR023696">
    <property type="entry name" value="Ureohydrolase_dom_sf"/>
</dbReference>
<feature type="domain" description="Histone deacetylase" evidence="3">
    <location>
        <begin position="22"/>
        <end position="319"/>
    </location>
</feature>
<feature type="region of interest" description="Disordered" evidence="2">
    <location>
        <begin position="1"/>
        <end position="24"/>
    </location>
</feature>
<evidence type="ECO:0000259" key="3">
    <source>
        <dbReference type="Pfam" id="PF00850"/>
    </source>
</evidence>
<evidence type="ECO:0000313" key="5">
    <source>
        <dbReference type="Proteomes" id="UP000609651"/>
    </source>
</evidence>
<comment type="caution">
    <text evidence="4">The sequence shown here is derived from an EMBL/GenBank/DDBJ whole genome shotgun (WGS) entry which is preliminary data.</text>
</comment>
<dbReference type="GO" id="GO:0016787">
    <property type="term" value="F:hydrolase activity"/>
    <property type="evidence" value="ECO:0007669"/>
    <property type="project" value="UniProtKB-KW"/>
</dbReference>
<dbReference type="InterPro" id="IPR023801">
    <property type="entry name" value="His_deacetylse_dom"/>
</dbReference>
<sequence length="327" mass="33670">MNLLFHTPGHAEHDPTALSPGHPERPARLEALTPVLEQAVGAHAESGTWAKREHAPATDEALARLHTVAHLEWLEGLAANGGGLTEPDTPVLAGSMSAARSAAGAGLAAVDAVLTEPEATRAFCAVRPPGHHARPFTDRGAMGFCLLANAALAAAHARAVHGLARVLMIDFDVHHGNGTQDAFYADPNVHFLSLHRFPFYPGSGAKDETGAGAGLGATRNLPIAFGTPADTIVGRFCIALGDVADVCKPELVILSAGFDARRGDPVGDLGLELEHFAAMTAAVVAIAEAHAGGRVVSLLEGGYDPAQLAEGVETHLAALAADEPSSE</sequence>
<evidence type="ECO:0000256" key="1">
    <source>
        <dbReference type="ARBA" id="ARBA00005947"/>
    </source>
</evidence>
<dbReference type="EMBL" id="WTPX01000053">
    <property type="protein sequence ID" value="NNJ25888.1"/>
    <property type="molecule type" value="Genomic_DNA"/>
</dbReference>
<dbReference type="Proteomes" id="UP000609651">
    <property type="component" value="Unassembled WGS sequence"/>
</dbReference>
<organism evidence="4 5">
    <name type="scientific">Alienimonas chondri</name>
    <dbReference type="NCBI Taxonomy" id="2681879"/>
    <lineage>
        <taxon>Bacteria</taxon>
        <taxon>Pseudomonadati</taxon>
        <taxon>Planctomycetota</taxon>
        <taxon>Planctomycetia</taxon>
        <taxon>Planctomycetales</taxon>
        <taxon>Planctomycetaceae</taxon>
        <taxon>Alienimonas</taxon>
    </lineage>
</organism>
<dbReference type="RefSeq" id="WP_171186351.1">
    <property type="nucleotide sequence ID" value="NZ_WTPX01000053.1"/>
</dbReference>
<comment type="similarity">
    <text evidence="1">Belongs to the histone deacetylase family.</text>
</comment>
<dbReference type="Pfam" id="PF00850">
    <property type="entry name" value="Hist_deacetyl"/>
    <property type="match status" value="1"/>
</dbReference>
<dbReference type="InterPro" id="IPR037138">
    <property type="entry name" value="His_deacetylse_dom_sf"/>
</dbReference>
<evidence type="ECO:0000256" key="2">
    <source>
        <dbReference type="SAM" id="MobiDB-lite"/>
    </source>
</evidence>
<gene>
    <name evidence="4" type="ORF">LzC2_19640</name>
</gene>
<reference evidence="4 5" key="1">
    <citation type="journal article" date="2020" name="Syst. Appl. Microbiol.">
        <title>Alienimonas chondri sp. nov., a novel planctomycete isolated from the biofilm of the red alga Chondrus crispus.</title>
        <authorList>
            <person name="Vitorino I."/>
            <person name="Albuquerque L."/>
            <person name="Wiegand S."/>
            <person name="Kallscheuer N."/>
            <person name="da Costa M.S."/>
            <person name="Lobo-da-Cunha A."/>
            <person name="Jogler C."/>
            <person name="Lage O.M."/>
        </authorList>
    </citation>
    <scope>NUCLEOTIDE SEQUENCE [LARGE SCALE GENOMIC DNA]</scope>
    <source>
        <strain evidence="4 5">LzC2</strain>
    </source>
</reference>
<dbReference type="SUPFAM" id="SSF52768">
    <property type="entry name" value="Arginase/deacetylase"/>
    <property type="match status" value="1"/>
</dbReference>
<dbReference type="EC" id="3.5.1.-" evidence="4"/>
<protein>
    <submittedName>
        <fullName evidence="4">Histone deacetylase-like amidohydrolase</fullName>
        <ecNumber evidence="4">3.5.1.-</ecNumber>
    </submittedName>
</protein>
<dbReference type="PANTHER" id="PTHR10625:SF10">
    <property type="entry name" value="HISTONE DEACETYLASE HDAC1"/>
    <property type="match status" value="1"/>
</dbReference>
<dbReference type="Gene3D" id="3.40.800.20">
    <property type="entry name" value="Histone deacetylase domain"/>
    <property type="match status" value="1"/>
</dbReference>